<protein>
    <recommendedName>
        <fullName evidence="2">Putative Flp pilus-assembly TadG-like N-terminal domain-containing protein</fullName>
    </recommendedName>
</protein>
<evidence type="ECO:0000313" key="3">
    <source>
        <dbReference type="EMBL" id="KOO07239.1"/>
    </source>
</evidence>
<feature type="domain" description="Putative Flp pilus-assembly TadG-like N-terminal" evidence="2">
    <location>
        <begin position="17"/>
        <end position="60"/>
    </location>
</feature>
<name>A0A0M0HYT2_9VIBR</name>
<reference evidence="4" key="1">
    <citation type="submission" date="2015-08" db="EMBL/GenBank/DDBJ databases">
        <title>Vibrio galatheae sp. nov., a novel member of the Vibrionaceae family isolated from the Solomon Islands.</title>
        <authorList>
            <person name="Giubergia S."/>
            <person name="Machado H."/>
            <person name="Mateiu R.V."/>
            <person name="Gram L."/>
        </authorList>
    </citation>
    <scope>NUCLEOTIDE SEQUENCE [LARGE SCALE GENOMIC DNA]</scope>
    <source>
        <strain evidence="4">DSM 19134</strain>
    </source>
</reference>
<dbReference type="Proteomes" id="UP000037530">
    <property type="component" value="Unassembled WGS sequence"/>
</dbReference>
<dbReference type="PATRIC" id="fig|171383.3.peg.2835"/>
<evidence type="ECO:0000256" key="1">
    <source>
        <dbReference type="SAM" id="MobiDB-lite"/>
    </source>
</evidence>
<dbReference type="STRING" id="171383.AKJ31_13880"/>
<dbReference type="OrthoDB" id="6350731at2"/>
<proteinExistence type="predicted"/>
<dbReference type="RefSeq" id="WP_053409696.1">
    <property type="nucleotide sequence ID" value="NZ_DAIPHI010000046.1"/>
</dbReference>
<dbReference type="EMBL" id="LHPI01000012">
    <property type="protein sequence ID" value="KOO07239.1"/>
    <property type="molecule type" value="Genomic_DNA"/>
</dbReference>
<dbReference type="InterPro" id="IPR028087">
    <property type="entry name" value="Tad_N"/>
</dbReference>
<organism evidence="3 4">
    <name type="scientific">Vibrio hepatarius</name>
    <dbReference type="NCBI Taxonomy" id="171383"/>
    <lineage>
        <taxon>Bacteria</taxon>
        <taxon>Pseudomonadati</taxon>
        <taxon>Pseudomonadota</taxon>
        <taxon>Gammaproteobacteria</taxon>
        <taxon>Vibrionales</taxon>
        <taxon>Vibrionaceae</taxon>
        <taxon>Vibrio</taxon>
        <taxon>Vibrio oreintalis group</taxon>
    </lineage>
</organism>
<comment type="caution">
    <text evidence="3">The sequence shown here is derived from an EMBL/GenBank/DDBJ whole genome shotgun (WGS) entry which is preliminary data.</text>
</comment>
<sequence>MMHAKQTLTMKSQQGITLVLVSLLMLILIGMAAFVIDLNHQVLNKTRLQNAVDAAALASAVVADKTSNVYASRSAAIDTLNSYVAESGNAELVDLLGVNASGNSFDTVNANITFSTDLQTFVTAEAFVAPTGTKYDIYTRVVVDSVPLTQYLSFIFGGDKDVSASAVAGRSASIQTTCNIAPVAMCGNPALTDETAWGYIPSNYPNYDSTRDKVPDTIYAIKPSSHQNGELGPGNFQLLDLGLNGKDGVRDAFAGATENCITAGQAIDTETGKGTGPVAQGINTRFGDFTGPTEEGETVKSDKYIEESNVTESNYKDIYENNKPGAFYYADYYQKLNSCIEGNSCNSQYYDADGLEGRRVLQVPIIDCSSSTGGKQTVTVLGLGCFFLTQKVKQQGNDSEVIGQFLYDCGINNGSTGIDPSDNGLFRIQLYKDPLGNGAS</sequence>
<accession>A0A0M0HYT2</accession>
<dbReference type="AlphaFoldDB" id="A0A0M0HYT2"/>
<evidence type="ECO:0000259" key="2">
    <source>
        <dbReference type="Pfam" id="PF13400"/>
    </source>
</evidence>
<feature type="region of interest" description="Disordered" evidence="1">
    <location>
        <begin position="272"/>
        <end position="296"/>
    </location>
</feature>
<gene>
    <name evidence="3" type="ORF">AKJ31_13880</name>
</gene>
<dbReference type="Pfam" id="PF13400">
    <property type="entry name" value="Tad"/>
    <property type="match status" value="1"/>
</dbReference>
<keyword evidence="4" id="KW-1185">Reference proteome</keyword>
<evidence type="ECO:0000313" key="4">
    <source>
        <dbReference type="Proteomes" id="UP000037530"/>
    </source>
</evidence>